<dbReference type="OrthoDB" id="2563669at2759"/>
<keyword evidence="2" id="KW-0812">Transmembrane</keyword>
<dbReference type="Gene3D" id="2.60.120.260">
    <property type="entry name" value="Galactose-binding domain-like"/>
    <property type="match status" value="1"/>
</dbReference>
<reference evidence="4 5" key="1">
    <citation type="submission" date="2020-01" db="EMBL/GenBank/DDBJ databases">
        <authorList>
            <person name="Gupta K D."/>
        </authorList>
    </citation>
    <scope>NUCLEOTIDE SEQUENCE [LARGE SCALE GENOMIC DNA]</scope>
</reference>
<feature type="transmembrane region" description="Helical" evidence="2">
    <location>
        <begin position="315"/>
        <end position="338"/>
    </location>
</feature>
<proteinExistence type="predicted"/>
<dbReference type="EMBL" id="CACVBS010000030">
    <property type="protein sequence ID" value="CAA7260611.1"/>
    <property type="molecule type" value="Genomic_DNA"/>
</dbReference>
<dbReference type="Proteomes" id="UP000467700">
    <property type="component" value="Unassembled WGS sequence"/>
</dbReference>
<feature type="chain" id="PRO_5035856512" evidence="3">
    <location>
        <begin position="24"/>
        <end position="493"/>
    </location>
</feature>
<accession>A0A8S0VXD7</accession>
<name>A0A8S0VXD7_CYCAE</name>
<feature type="signal peptide" evidence="3">
    <location>
        <begin position="1"/>
        <end position="23"/>
    </location>
</feature>
<keyword evidence="2" id="KW-1133">Transmembrane helix</keyword>
<evidence type="ECO:0000256" key="3">
    <source>
        <dbReference type="SAM" id="SignalP"/>
    </source>
</evidence>
<evidence type="ECO:0000256" key="1">
    <source>
        <dbReference type="SAM" id="MobiDB-lite"/>
    </source>
</evidence>
<keyword evidence="2" id="KW-0472">Membrane</keyword>
<feature type="compositionally biased region" description="Low complexity" evidence="1">
    <location>
        <begin position="472"/>
        <end position="493"/>
    </location>
</feature>
<sequence>MTYSQPSIYALALATTIPGLALAMPSLTTTVKDTSPLLIYTGNWRPGNSATDPLASRYLESSFTFTQGVGQSMIFQFYGSFVEVVGAKRHNHGDYTIQVDNQTFTGNGFSDSEIFNTTLYSQTLDLGQHTLVATNVGGNGGQFFDIDYVTFRSDIGETDEPLIVNTFQDYHPSFNFSPPSSWRDQLNPFPGMSGRSTSDMAASARLSFQGASPTESFPTVSDEIGQEILSHCMARPRQILFFAANLGSGLHSLVIKPEQADGILGIDSANVYTTPSLGGSFSPGPVAGPDATSASVPGANTLPQDLSFSRIPRGAIAGLCFTTLIAFFSTAGFLYLLWTQRRQRCREAAILKRNTEPYPFTSNPPTVGYTVTRVPSHPPVVQRSSESGNRPSNSSGHPSGGFDPALLTSRRPREIPRPPSSSIEGGLALPPVEAPPFNAVPPATSTQPRKITLRLHSSMQVDEESEIGVADPRPTSTTTQPRRSARQSLDLTR</sequence>
<feature type="compositionally biased region" description="Polar residues" evidence="1">
    <location>
        <begin position="443"/>
        <end position="460"/>
    </location>
</feature>
<protein>
    <submittedName>
        <fullName evidence="4">Uncharacterized protein</fullName>
    </submittedName>
</protein>
<evidence type="ECO:0000256" key="2">
    <source>
        <dbReference type="SAM" id="Phobius"/>
    </source>
</evidence>
<dbReference type="AlphaFoldDB" id="A0A8S0VXD7"/>
<evidence type="ECO:0000313" key="4">
    <source>
        <dbReference type="EMBL" id="CAA7260611.1"/>
    </source>
</evidence>
<comment type="caution">
    <text evidence="4">The sequence shown here is derived from an EMBL/GenBank/DDBJ whole genome shotgun (WGS) entry which is preliminary data.</text>
</comment>
<keyword evidence="3" id="KW-0732">Signal</keyword>
<keyword evidence="5" id="KW-1185">Reference proteome</keyword>
<evidence type="ECO:0000313" key="5">
    <source>
        <dbReference type="Proteomes" id="UP000467700"/>
    </source>
</evidence>
<gene>
    <name evidence="4" type="ORF">AAE3_LOCUS2922</name>
</gene>
<feature type="region of interest" description="Disordered" evidence="1">
    <location>
        <begin position="356"/>
        <end position="493"/>
    </location>
</feature>
<organism evidence="4 5">
    <name type="scientific">Cyclocybe aegerita</name>
    <name type="common">Black poplar mushroom</name>
    <name type="synonym">Agrocybe aegerita</name>
    <dbReference type="NCBI Taxonomy" id="1973307"/>
    <lineage>
        <taxon>Eukaryota</taxon>
        <taxon>Fungi</taxon>
        <taxon>Dikarya</taxon>
        <taxon>Basidiomycota</taxon>
        <taxon>Agaricomycotina</taxon>
        <taxon>Agaricomycetes</taxon>
        <taxon>Agaricomycetidae</taxon>
        <taxon>Agaricales</taxon>
        <taxon>Agaricineae</taxon>
        <taxon>Bolbitiaceae</taxon>
        <taxon>Cyclocybe</taxon>
    </lineage>
</organism>
<feature type="compositionally biased region" description="Low complexity" evidence="1">
    <location>
        <begin position="383"/>
        <end position="396"/>
    </location>
</feature>